<keyword evidence="8" id="KW-0560">Oxidoreductase</keyword>
<dbReference type="PANTHER" id="PTHR24305:SF232">
    <property type="entry name" value="P450, PUTATIVE (EUROFUNG)-RELATED"/>
    <property type="match status" value="1"/>
</dbReference>
<comment type="cofactor">
    <cofactor evidence="1 7">
        <name>heme</name>
        <dbReference type="ChEBI" id="CHEBI:30413"/>
    </cofactor>
</comment>
<evidence type="ECO:0000256" key="6">
    <source>
        <dbReference type="ARBA" id="ARBA00023033"/>
    </source>
</evidence>
<dbReference type="GO" id="GO:0020037">
    <property type="term" value="F:heme binding"/>
    <property type="evidence" value="ECO:0007669"/>
    <property type="project" value="InterPro"/>
</dbReference>
<keyword evidence="3 7" id="KW-0349">Heme</keyword>
<accession>F0XCT9</accession>
<dbReference type="Proteomes" id="UP000007796">
    <property type="component" value="Unassembled WGS sequence"/>
</dbReference>
<dbReference type="HOGENOM" id="CLU_001570_14_0_1"/>
<dbReference type="CDD" id="cd11060">
    <property type="entry name" value="CYP57A1-like"/>
    <property type="match status" value="1"/>
</dbReference>
<keyword evidence="5 7" id="KW-0408">Iron</keyword>
<dbReference type="GO" id="GO:0005506">
    <property type="term" value="F:iron ion binding"/>
    <property type="evidence" value="ECO:0007669"/>
    <property type="project" value="InterPro"/>
</dbReference>
<gene>
    <name evidence="10" type="ORF">CMQ_1154</name>
</gene>
<sequence length="518" mass="59315">MEFLSSEKKHSFNRPLVGATVLVVVLVWFLVIHFTSPLRTFPGPFWARWTNIWRLYQVSTDKYQWTIKRLHEKYGPVVRIGPNLLDLDYPELIQTLYSTDGKWNKTEFYQSLSVVVDGKITHDVFSTSNQAEHARMKRPIVKYYSMSSVLKLETRANDVLSDLCRHLEHRFMDGENEGKDCNFGEWIAFYTWDFISAATLSTRFGFMEKADDVDDTIRISDKGIHYFAMVGQMPFLDFLLAKNPIKRIGPPNLQNANRIALEHMFGRFKEDLDSKEVETRDFLDHFIEAKKMAPDSVDENLIMCSLLVNLIAGADTTATTLRAIFHFLMTNPHTLKKLEQEVLAANFEPEGVVPYSSARALPYLDAVIRESMRMHPAVCMPLERYVPDSGLTLPDGSFVPSGTAVGINPYIVGRNEGVWGPDANEFLPERWLKNDGEDNDTYKRRLRQMNAADLAFGGGSRICLGRNVALLEIYKVVATLVLRYKILPSKVPKEFVIFSSWFSRQLGLVCRLEKRQVT</sequence>
<dbReference type="GeneID" id="25974001"/>
<dbReference type="PANTHER" id="PTHR24305">
    <property type="entry name" value="CYTOCHROME P450"/>
    <property type="match status" value="1"/>
</dbReference>
<dbReference type="RefSeq" id="XP_014173708.1">
    <property type="nucleotide sequence ID" value="XM_014318233.1"/>
</dbReference>
<evidence type="ECO:0000313" key="11">
    <source>
        <dbReference type="Proteomes" id="UP000007796"/>
    </source>
</evidence>
<keyword evidence="9" id="KW-0812">Transmembrane</keyword>
<evidence type="ECO:0000256" key="4">
    <source>
        <dbReference type="ARBA" id="ARBA00022723"/>
    </source>
</evidence>
<dbReference type="EMBL" id="GL629765">
    <property type="protein sequence ID" value="EFX04226.1"/>
    <property type="molecule type" value="Genomic_DNA"/>
</dbReference>
<dbReference type="InterPro" id="IPR002403">
    <property type="entry name" value="Cyt_P450_E_grp-IV"/>
</dbReference>
<keyword evidence="6 8" id="KW-0503">Monooxygenase</keyword>
<dbReference type="OrthoDB" id="3934656at2759"/>
<protein>
    <submittedName>
        <fullName evidence="10">Benzoate 4-monooxygenase cytochrome p450</fullName>
    </submittedName>
</protein>
<feature type="binding site" description="axial binding residue" evidence="7">
    <location>
        <position position="463"/>
    </location>
    <ligand>
        <name>heme</name>
        <dbReference type="ChEBI" id="CHEBI:30413"/>
    </ligand>
    <ligandPart>
        <name>Fe</name>
        <dbReference type="ChEBI" id="CHEBI:18248"/>
    </ligandPart>
</feature>
<dbReference type="GO" id="GO:0016705">
    <property type="term" value="F:oxidoreductase activity, acting on paired donors, with incorporation or reduction of molecular oxygen"/>
    <property type="evidence" value="ECO:0007669"/>
    <property type="project" value="InterPro"/>
</dbReference>
<dbReference type="GO" id="GO:0004497">
    <property type="term" value="F:monooxygenase activity"/>
    <property type="evidence" value="ECO:0007669"/>
    <property type="project" value="UniProtKB-KW"/>
</dbReference>
<organism evidence="11">
    <name type="scientific">Grosmannia clavigera (strain kw1407 / UAMH 11150)</name>
    <name type="common">Blue stain fungus</name>
    <name type="synonym">Graphiocladiella clavigera</name>
    <dbReference type="NCBI Taxonomy" id="655863"/>
    <lineage>
        <taxon>Eukaryota</taxon>
        <taxon>Fungi</taxon>
        <taxon>Dikarya</taxon>
        <taxon>Ascomycota</taxon>
        <taxon>Pezizomycotina</taxon>
        <taxon>Sordariomycetes</taxon>
        <taxon>Sordariomycetidae</taxon>
        <taxon>Ophiostomatales</taxon>
        <taxon>Ophiostomataceae</taxon>
        <taxon>Leptographium</taxon>
    </lineage>
</organism>
<dbReference type="AlphaFoldDB" id="F0XCT9"/>
<evidence type="ECO:0000256" key="1">
    <source>
        <dbReference type="ARBA" id="ARBA00001971"/>
    </source>
</evidence>
<comment type="similarity">
    <text evidence="2 8">Belongs to the cytochrome P450 family.</text>
</comment>
<evidence type="ECO:0000256" key="2">
    <source>
        <dbReference type="ARBA" id="ARBA00010617"/>
    </source>
</evidence>
<dbReference type="InterPro" id="IPR036396">
    <property type="entry name" value="Cyt_P450_sf"/>
</dbReference>
<evidence type="ECO:0000256" key="5">
    <source>
        <dbReference type="ARBA" id="ARBA00023004"/>
    </source>
</evidence>
<dbReference type="SUPFAM" id="SSF48264">
    <property type="entry name" value="Cytochrome P450"/>
    <property type="match status" value="1"/>
</dbReference>
<keyword evidence="11" id="KW-1185">Reference proteome</keyword>
<keyword evidence="4 7" id="KW-0479">Metal-binding</keyword>
<dbReference type="Pfam" id="PF00067">
    <property type="entry name" value="p450"/>
    <property type="match status" value="1"/>
</dbReference>
<evidence type="ECO:0000256" key="8">
    <source>
        <dbReference type="RuleBase" id="RU000461"/>
    </source>
</evidence>
<dbReference type="PRINTS" id="PR00385">
    <property type="entry name" value="P450"/>
</dbReference>
<dbReference type="eggNOG" id="KOG0157">
    <property type="taxonomic scope" value="Eukaryota"/>
</dbReference>
<dbReference type="InterPro" id="IPR001128">
    <property type="entry name" value="Cyt_P450"/>
</dbReference>
<feature type="transmembrane region" description="Helical" evidence="9">
    <location>
        <begin position="12"/>
        <end position="34"/>
    </location>
</feature>
<evidence type="ECO:0000256" key="7">
    <source>
        <dbReference type="PIRSR" id="PIRSR602403-1"/>
    </source>
</evidence>
<dbReference type="InParanoid" id="F0XCT9"/>
<dbReference type="PROSITE" id="PS00086">
    <property type="entry name" value="CYTOCHROME_P450"/>
    <property type="match status" value="1"/>
</dbReference>
<dbReference type="InterPro" id="IPR017972">
    <property type="entry name" value="Cyt_P450_CS"/>
</dbReference>
<name>F0XCT9_GROCL</name>
<evidence type="ECO:0000256" key="3">
    <source>
        <dbReference type="ARBA" id="ARBA00022617"/>
    </source>
</evidence>
<dbReference type="STRING" id="655863.F0XCT9"/>
<evidence type="ECO:0000313" key="10">
    <source>
        <dbReference type="EMBL" id="EFX04226.1"/>
    </source>
</evidence>
<proteinExistence type="inferred from homology"/>
<reference evidence="10 11" key="1">
    <citation type="journal article" date="2011" name="Proc. Natl. Acad. Sci. U.S.A.">
        <title>Genome and transcriptome analyses of the mountain pine beetle-fungal symbiont Grosmannia clavigera, a lodgepole pine pathogen.</title>
        <authorList>
            <person name="DiGuistini S."/>
            <person name="Wang Y."/>
            <person name="Liao N.Y."/>
            <person name="Taylor G."/>
            <person name="Tanguay P."/>
            <person name="Feau N."/>
            <person name="Henrissat B."/>
            <person name="Chan S.K."/>
            <person name="Hesse-Orce U."/>
            <person name="Alamouti S.M."/>
            <person name="Tsui C.K.M."/>
            <person name="Docking R.T."/>
            <person name="Levasseur A."/>
            <person name="Haridas S."/>
            <person name="Robertson G."/>
            <person name="Birol I."/>
            <person name="Holt R.A."/>
            <person name="Marra M.A."/>
            <person name="Hamelin R.C."/>
            <person name="Hirst M."/>
            <person name="Jones S.J.M."/>
            <person name="Bohlmann J."/>
            <person name="Breuil C."/>
        </authorList>
    </citation>
    <scope>NUCLEOTIDE SEQUENCE [LARGE SCALE GENOMIC DNA]</scope>
    <source>
        <strain evidence="11">kw1407 / UAMH 11150</strain>
    </source>
</reference>
<dbReference type="InterPro" id="IPR050121">
    <property type="entry name" value="Cytochrome_P450_monoxygenase"/>
</dbReference>
<keyword evidence="9" id="KW-0472">Membrane</keyword>
<dbReference type="PRINTS" id="PR00465">
    <property type="entry name" value="EP450IV"/>
</dbReference>
<dbReference type="Gene3D" id="1.10.630.10">
    <property type="entry name" value="Cytochrome P450"/>
    <property type="match status" value="1"/>
</dbReference>
<evidence type="ECO:0000256" key="9">
    <source>
        <dbReference type="SAM" id="Phobius"/>
    </source>
</evidence>
<keyword evidence="9" id="KW-1133">Transmembrane helix</keyword>